<proteinExistence type="predicted"/>
<evidence type="ECO:0008006" key="3">
    <source>
        <dbReference type="Google" id="ProtNLM"/>
    </source>
</evidence>
<accession>A0A1C4D6M8</accession>
<name>A0A1C4D6M8_9ENTR</name>
<dbReference type="AlphaFoldDB" id="A0A1C4D6M8"/>
<evidence type="ECO:0000313" key="2">
    <source>
        <dbReference type="Proteomes" id="UP000198515"/>
    </source>
</evidence>
<gene>
    <name evidence="1" type="ORF">GA0061070_1014107</name>
</gene>
<dbReference type="RefSeq" id="WP_244153070.1">
    <property type="nucleotide sequence ID" value="NZ_FMBC01000014.1"/>
</dbReference>
<dbReference type="EMBL" id="FMBC01000014">
    <property type="protein sequence ID" value="SCC26890.1"/>
    <property type="molecule type" value="Genomic_DNA"/>
</dbReference>
<organism evidence="1 2">
    <name type="scientific">Kosakonia oryziphila</name>
    <dbReference type="NCBI Taxonomy" id="1005667"/>
    <lineage>
        <taxon>Bacteria</taxon>
        <taxon>Pseudomonadati</taxon>
        <taxon>Pseudomonadota</taxon>
        <taxon>Gammaproteobacteria</taxon>
        <taxon>Enterobacterales</taxon>
        <taxon>Enterobacteriaceae</taxon>
        <taxon>Kosakonia</taxon>
    </lineage>
</organism>
<sequence>MPQRKDSKNGRNYLTKCTCPHCAMQSEHSFTRVQKGSALMCPHCSKIFKQDKPAYA</sequence>
<evidence type="ECO:0000313" key="1">
    <source>
        <dbReference type="EMBL" id="SCC26890.1"/>
    </source>
</evidence>
<dbReference type="InterPro" id="IPR057793">
    <property type="entry name" value="YnfU-like"/>
</dbReference>
<protein>
    <recommendedName>
        <fullName evidence="3">MJ0042 family finger-like domain-containing protein</fullName>
    </recommendedName>
</protein>
<keyword evidence="2" id="KW-1185">Reference proteome</keyword>
<dbReference type="Proteomes" id="UP000198515">
    <property type="component" value="Unassembled WGS sequence"/>
</dbReference>
<dbReference type="Pfam" id="PF23499">
    <property type="entry name" value="YnfU"/>
    <property type="match status" value="1"/>
</dbReference>
<dbReference type="NCBIfam" id="NF038384">
    <property type="entry name" value="zinc_YnfU_fam"/>
    <property type="match status" value="1"/>
</dbReference>
<reference evidence="2" key="1">
    <citation type="submission" date="2016-08" db="EMBL/GenBank/DDBJ databases">
        <authorList>
            <person name="Varghese N."/>
            <person name="Submissions Spin"/>
        </authorList>
    </citation>
    <scope>NUCLEOTIDE SEQUENCE [LARGE SCALE GENOMIC DNA]</scope>
    <source>
        <strain evidence="2">REICA_142</strain>
    </source>
</reference>